<name>A0A7S0YA95_9CHLO</name>
<feature type="compositionally biased region" description="Low complexity" evidence="1">
    <location>
        <begin position="70"/>
        <end position="95"/>
    </location>
</feature>
<dbReference type="EMBL" id="HBFM01003269">
    <property type="protein sequence ID" value="CAD8765486.1"/>
    <property type="molecule type" value="Transcribed_RNA"/>
</dbReference>
<feature type="region of interest" description="Disordered" evidence="1">
    <location>
        <begin position="69"/>
        <end position="108"/>
    </location>
</feature>
<sequence length="108" mass="11105">MSFARSFQGCALKRASQAFRASATVATARSALVACAPTRLPVSSFNQSSFKPMAPTQSFVNSSFAASGLTTDASSSDVSSSDESGSGISEGSTESANPLQGKPRSRSW</sequence>
<gene>
    <name evidence="2" type="ORF">PPAR00522_LOCUS1873</name>
</gene>
<evidence type="ECO:0000256" key="1">
    <source>
        <dbReference type="SAM" id="MobiDB-lite"/>
    </source>
</evidence>
<reference evidence="2" key="1">
    <citation type="submission" date="2021-01" db="EMBL/GenBank/DDBJ databases">
        <authorList>
            <person name="Corre E."/>
            <person name="Pelletier E."/>
            <person name="Niang G."/>
            <person name="Scheremetjew M."/>
            <person name="Finn R."/>
            <person name="Kale V."/>
            <person name="Holt S."/>
            <person name="Cochrane G."/>
            <person name="Meng A."/>
            <person name="Brown T."/>
            <person name="Cohen L."/>
        </authorList>
    </citation>
    <scope>NUCLEOTIDE SEQUENCE</scope>
    <source>
        <strain evidence="2">SAG 63-3</strain>
    </source>
</reference>
<proteinExistence type="predicted"/>
<accession>A0A7S0YA95</accession>
<dbReference type="AlphaFoldDB" id="A0A7S0YA95"/>
<organism evidence="2">
    <name type="scientific">Polytomella parva</name>
    <dbReference type="NCBI Taxonomy" id="51329"/>
    <lineage>
        <taxon>Eukaryota</taxon>
        <taxon>Viridiplantae</taxon>
        <taxon>Chlorophyta</taxon>
        <taxon>core chlorophytes</taxon>
        <taxon>Chlorophyceae</taxon>
        <taxon>CS clade</taxon>
        <taxon>Chlamydomonadales</taxon>
        <taxon>Chlamydomonadaceae</taxon>
        <taxon>Polytomella</taxon>
    </lineage>
</organism>
<protein>
    <submittedName>
        <fullName evidence="2">Uncharacterized protein</fullName>
    </submittedName>
</protein>
<evidence type="ECO:0000313" key="2">
    <source>
        <dbReference type="EMBL" id="CAD8765486.1"/>
    </source>
</evidence>